<keyword evidence="3" id="KW-1185">Reference proteome</keyword>
<evidence type="ECO:0000256" key="1">
    <source>
        <dbReference type="SAM" id="MobiDB-lite"/>
    </source>
</evidence>
<feature type="region of interest" description="Disordered" evidence="1">
    <location>
        <begin position="1"/>
        <end position="22"/>
    </location>
</feature>
<dbReference type="EMBL" id="CP058214">
    <property type="protein sequence ID" value="QPC44163.1"/>
    <property type="molecule type" value="Genomic_DNA"/>
</dbReference>
<dbReference type="KEGG" id="kmn:HW532_16550"/>
<gene>
    <name evidence="2" type="ORF">HW532_16550</name>
</gene>
<dbReference type="AlphaFoldDB" id="A0A7S8C686"/>
<reference evidence="2 3" key="1">
    <citation type="submission" date="2020-06" db="EMBL/GenBank/DDBJ databases">
        <title>Genome sequence of 2 isolates from Red Sea Mangroves.</title>
        <authorList>
            <person name="Sefrji F."/>
            <person name="Michoud G."/>
            <person name="Merlino G."/>
            <person name="Daffonchio D."/>
        </authorList>
    </citation>
    <scope>NUCLEOTIDE SEQUENCE [LARGE SCALE GENOMIC DNA]</scope>
    <source>
        <strain evidence="2 3">R1DC25</strain>
    </source>
</reference>
<name>A0A7S8C686_9HYPH</name>
<evidence type="ECO:0000313" key="3">
    <source>
        <dbReference type="Proteomes" id="UP000593594"/>
    </source>
</evidence>
<organism evidence="2 3">
    <name type="scientific">Kaustia mangrovi</name>
    <dbReference type="NCBI Taxonomy" id="2593653"/>
    <lineage>
        <taxon>Bacteria</taxon>
        <taxon>Pseudomonadati</taxon>
        <taxon>Pseudomonadota</taxon>
        <taxon>Alphaproteobacteria</taxon>
        <taxon>Hyphomicrobiales</taxon>
        <taxon>Parvibaculaceae</taxon>
        <taxon>Kaustia</taxon>
    </lineage>
</organism>
<protein>
    <submittedName>
        <fullName evidence="2">Uncharacterized protein</fullName>
    </submittedName>
</protein>
<dbReference type="Proteomes" id="UP000593594">
    <property type="component" value="Chromosome"/>
</dbReference>
<proteinExistence type="predicted"/>
<sequence>MAGILLGRIGSRKSASLSPCAPGPKHPFTILSPAFRQMGRIAGRMGMSTV</sequence>
<dbReference type="RefSeq" id="WP_213161529.1">
    <property type="nucleotide sequence ID" value="NZ_CP058214.1"/>
</dbReference>
<accession>A0A7S8C686</accession>
<evidence type="ECO:0000313" key="2">
    <source>
        <dbReference type="EMBL" id="QPC44163.1"/>
    </source>
</evidence>